<feature type="compositionally biased region" description="Basic and acidic residues" evidence="1">
    <location>
        <begin position="357"/>
        <end position="377"/>
    </location>
</feature>
<feature type="region of interest" description="Disordered" evidence="1">
    <location>
        <begin position="246"/>
        <end position="298"/>
    </location>
</feature>
<reference evidence="4" key="2">
    <citation type="submission" date="2015-01" db="EMBL/GenBank/DDBJ databases">
        <title>Evolutionary Origins and Diversification of the Mycorrhizal Mutualists.</title>
        <authorList>
            <consortium name="DOE Joint Genome Institute"/>
            <consortium name="Mycorrhizal Genomics Consortium"/>
            <person name="Kohler A."/>
            <person name="Kuo A."/>
            <person name="Nagy L.G."/>
            <person name="Floudas D."/>
            <person name="Copeland A."/>
            <person name="Barry K.W."/>
            <person name="Cichocki N."/>
            <person name="Veneault-Fourrey C."/>
            <person name="LaButti K."/>
            <person name="Lindquist E.A."/>
            <person name="Lipzen A."/>
            <person name="Lundell T."/>
            <person name="Morin E."/>
            <person name="Murat C."/>
            <person name="Riley R."/>
            <person name="Ohm R."/>
            <person name="Sun H."/>
            <person name="Tunlid A."/>
            <person name="Henrissat B."/>
            <person name="Grigoriev I.V."/>
            <person name="Hibbett D.S."/>
            <person name="Martin F."/>
        </authorList>
    </citation>
    <scope>NUCLEOTIDE SEQUENCE [LARGE SCALE GENOMIC DNA]</scope>
    <source>
        <strain evidence="4">h7</strain>
    </source>
</reference>
<feature type="transmembrane region" description="Helical" evidence="2">
    <location>
        <begin position="15"/>
        <end position="35"/>
    </location>
</feature>
<keyword evidence="2" id="KW-0812">Transmembrane</keyword>
<gene>
    <name evidence="3" type="ORF">M413DRAFT_446844</name>
</gene>
<feature type="region of interest" description="Disordered" evidence="1">
    <location>
        <begin position="353"/>
        <end position="377"/>
    </location>
</feature>
<dbReference type="EMBL" id="KN831784">
    <property type="protein sequence ID" value="KIM39932.1"/>
    <property type="molecule type" value="Genomic_DNA"/>
</dbReference>
<reference evidence="3 4" key="1">
    <citation type="submission" date="2014-04" db="EMBL/GenBank/DDBJ databases">
        <authorList>
            <consortium name="DOE Joint Genome Institute"/>
            <person name="Kuo A."/>
            <person name="Gay G."/>
            <person name="Dore J."/>
            <person name="Kohler A."/>
            <person name="Nagy L.G."/>
            <person name="Floudas D."/>
            <person name="Copeland A."/>
            <person name="Barry K.W."/>
            <person name="Cichocki N."/>
            <person name="Veneault-Fourrey C."/>
            <person name="LaButti K."/>
            <person name="Lindquist E.A."/>
            <person name="Lipzen A."/>
            <person name="Lundell T."/>
            <person name="Morin E."/>
            <person name="Murat C."/>
            <person name="Sun H."/>
            <person name="Tunlid A."/>
            <person name="Henrissat B."/>
            <person name="Grigoriev I.V."/>
            <person name="Hibbett D.S."/>
            <person name="Martin F."/>
            <person name="Nordberg H.P."/>
            <person name="Cantor M.N."/>
            <person name="Hua S.X."/>
        </authorList>
    </citation>
    <scope>NUCLEOTIDE SEQUENCE [LARGE SCALE GENOMIC DNA]</scope>
    <source>
        <strain evidence="4">h7</strain>
    </source>
</reference>
<sequence>MVVAPHPVFFPSPGFQVLSALIHFLGLTVLTHCISRRVQRESLTFHGIKTMPWPRLSVILMFCDSWLFMMSSGILVFGIGLEYSEMSCTAAAYLCILFYSTSKFFVYAFLAEKVHIVWSPTVGVRRFESPVYLTCLVSVSLYCIVMTLMLGGPIHENRENGACVIGLKPLASIPLLVYDLYINLFLTFMFLCSRSAAVIALSTSTVNIVVLIVLQGRELGWVNLGACGADIMVNAAAIFWVSGGKSNREDISSGVAPEPRRRQEPTFSTDASPHYSTKPKSTLPNYPDSPSHVSHFTPSSSFPKYVDTDLERAANGDLLTQPSWIRRLFSKEKPKKERHLKISVTREYDLQTSQIELQRRTDTNSENDHEMGAPRAP</sequence>
<dbReference type="AlphaFoldDB" id="A0A0C2YFT4"/>
<evidence type="ECO:0000256" key="2">
    <source>
        <dbReference type="SAM" id="Phobius"/>
    </source>
</evidence>
<feature type="transmembrane region" description="Helical" evidence="2">
    <location>
        <begin position="171"/>
        <end position="191"/>
    </location>
</feature>
<evidence type="ECO:0000256" key="1">
    <source>
        <dbReference type="SAM" id="MobiDB-lite"/>
    </source>
</evidence>
<dbReference type="OrthoDB" id="3210850at2759"/>
<feature type="transmembrane region" description="Helical" evidence="2">
    <location>
        <begin position="131"/>
        <end position="151"/>
    </location>
</feature>
<feature type="transmembrane region" description="Helical" evidence="2">
    <location>
        <begin position="196"/>
        <end position="214"/>
    </location>
</feature>
<evidence type="ECO:0000313" key="4">
    <source>
        <dbReference type="Proteomes" id="UP000053424"/>
    </source>
</evidence>
<proteinExistence type="predicted"/>
<evidence type="ECO:0000313" key="3">
    <source>
        <dbReference type="EMBL" id="KIM39932.1"/>
    </source>
</evidence>
<organism evidence="3 4">
    <name type="scientific">Hebeloma cylindrosporum</name>
    <dbReference type="NCBI Taxonomy" id="76867"/>
    <lineage>
        <taxon>Eukaryota</taxon>
        <taxon>Fungi</taxon>
        <taxon>Dikarya</taxon>
        <taxon>Basidiomycota</taxon>
        <taxon>Agaricomycotina</taxon>
        <taxon>Agaricomycetes</taxon>
        <taxon>Agaricomycetidae</taxon>
        <taxon>Agaricales</taxon>
        <taxon>Agaricineae</taxon>
        <taxon>Hymenogastraceae</taxon>
        <taxon>Hebeloma</taxon>
    </lineage>
</organism>
<keyword evidence="2" id="KW-0472">Membrane</keyword>
<feature type="transmembrane region" description="Helical" evidence="2">
    <location>
        <begin position="56"/>
        <end position="79"/>
    </location>
</feature>
<feature type="transmembrane region" description="Helical" evidence="2">
    <location>
        <begin position="220"/>
        <end position="241"/>
    </location>
</feature>
<dbReference type="PANTHER" id="PTHR38848:SF3">
    <property type="entry name" value="G-PROTEIN COUPLED RECEPTORS FAMILY 3 PROFILE DOMAIN-CONTAINING PROTEIN"/>
    <property type="match status" value="1"/>
</dbReference>
<accession>A0A0C2YFT4</accession>
<feature type="compositionally biased region" description="Polar residues" evidence="1">
    <location>
        <begin position="265"/>
        <end position="284"/>
    </location>
</feature>
<keyword evidence="4" id="KW-1185">Reference proteome</keyword>
<feature type="transmembrane region" description="Helical" evidence="2">
    <location>
        <begin position="91"/>
        <end position="110"/>
    </location>
</feature>
<dbReference type="HOGENOM" id="CLU_043698_2_0_1"/>
<keyword evidence="2" id="KW-1133">Transmembrane helix</keyword>
<protein>
    <submittedName>
        <fullName evidence="3">Uncharacterized protein</fullName>
    </submittedName>
</protein>
<dbReference type="PANTHER" id="PTHR38848">
    <property type="entry name" value="G-PROTEIN COUPLED RECEPTORS FAMILY 3 PROFILE DOMAIN-CONTAINING PROTEIN"/>
    <property type="match status" value="1"/>
</dbReference>
<name>A0A0C2YFT4_HEBCY</name>
<dbReference type="Proteomes" id="UP000053424">
    <property type="component" value="Unassembled WGS sequence"/>
</dbReference>